<keyword evidence="1" id="KW-0732">Signal</keyword>
<evidence type="ECO:0000313" key="2">
    <source>
        <dbReference type="EMBL" id="NYA70685.1"/>
    </source>
</evidence>
<name>A0A7Y8Y3M4_9FLAO</name>
<dbReference type="AlphaFoldDB" id="A0A7Y8Y3M4"/>
<dbReference type="EMBL" id="JACBJI010000002">
    <property type="protein sequence ID" value="NYA70685.1"/>
    <property type="molecule type" value="Genomic_DNA"/>
</dbReference>
<evidence type="ECO:0008006" key="4">
    <source>
        <dbReference type="Google" id="ProtNLM"/>
    </source>
</evidence>
<dbReference type="Proteomes" id="UP000535020">
    <property type="component" value="Unassembled WGS sequence"/>
</dbReference>
<reference evidence="2 3" key="1">
    <citation type="submission" date="2020-07" db="EMBL/GenBank/DDBJ databases">
        <authorList>
            <person name="Sun Q."/>
        </authorList>
    </citation>
    <scope>NUCLEOTIDE SEQUENCE [LARGE SCALE GENOMIC DNA]</scope>
    <source>
        <strain evidence="2 3">MAH-1</strain>
    </source>
</reference>
<sequence>MKTCIAFLFFTVAASAQSMQPIVSGSPIFFGKTNIFNSSLYTLTTGSAANQTAFVSYNNMMGYYDQLSASGSKITSVTYLDNFYQGVRVDSFNPNGATDLKGGLVAGALNLIFNGNSGRSFFIR</sequence>
<evidence type="ECO:0000313" key="3">
    <source>
        <dbReference type="Proteomes" id="UP000535020"/>
    </source>
</evidence>
<dbReference type="RefSeq" id="WP_176005508.1">
    <property type="nucleotide sequence ID" value="NZ_JABWMI010000009.1"/>
</dbReference>
<protein>
    <recommendedName>
        <fullName evidence="4">PEP-CTERM sorting domain-containing protein</fullName>
    </recommendedName>
</protein>
<feature type="signal peptide" evidence="1">
    <location>
        <begin position="1"/>
        <end position="18"/>
    </location>
</feature>
<keyword evidence="3" id="KW-1185">Reference proteome</keyword>
<comment type="caution">
    <text evidence="2">The sequence shown here is derived from an EMBL/GenBank/DDBJ whole genome shotgun (WGS) entry which is preliminary data.</text>
</comment>
<proteinExistence type="predicted"/>
<accession>A0A7Y8Y3M4</accession>
<evidence type="ECO:0000256" key="1">
    <source>
        <dbReference type="SAM" id="SignalP"/>
    </source>
</evidence>
<organism evidence="2 3">
    <name type="scientific">Flavobacterium agri</name>
    <dbReference type="NCBI Taxonomy" id="2743471"/>
    <lineage>
        <taxon>Bacteria</taxon>
        <taxon>Pseudomonadati</taxon>
        <taxon>Bacteroidota</taxon>
        <taxon>Flavobacteriia</taxon>
        <taxon>Flavobacteriales</taxon>
        <taxon>Flavobacteriaceae</taxon>
        <taxon>Flavobacterium</taxon>
    </lineage>
</organism>
<gene>
    <name evidence="2" type="ORF">HZF10_07120</name>
</gene>
<feature type="chain" id="PRO_5030968555" description="PEP-CTERM sorting domain-containing protein" evidence="1">
    <location>
        <begin position="19"/>
        <end position="124"/>
    </location>
</feature>